<reference evidence="1" key="1">
    <citation type="journal article" date="2021" name="New Phytol.">
        <title>Evolutionary innovations through gain and loss of genes in the ectomycorrhizal Boletales.</title>
        <authorList>
            <person name="Wu G."/>
            <person name="Miyauchi S."/>
            <person name="Morin E."/>
            <person name="Kuo A."/>
            <person name="Drula E."/>
            <person name="Varga T."/>
            <person name="Kohler A."/>
            <person name="Feng B."/>
            <person name="Cao Y."/>
            <person name="Lipzen A."/>
            <person name="Daum C."/>
            <person name="Hundley H."/>
            <person name="Pangilinan J."/>
            <person name="Johnson J."/>
            <person name="Barry K."/>
            <person name="LaButti K."/>
            <person name="Ng V."/>
            <person name="Ahrendt S."/>
            <person name="Min B."/>
            <person name="Choi I.G."/>
            <person name="Park H."/>
            <person name="Plett J.M."/>
            <person name="Magnuson J."/>
            <person name="Spatafora J.W."/>
            <person name="Nagy L.G."/>
            <person name="Henrissat B."/>
            <person name="Grigoriev I.V."/>
            <person name="Yang Z.L."/>
            <person name="Xu J."/>
            <person name="Martin F.M."/>
        </authorList>
    </citation>
    <scope>NUCLEOTIDE SEQUENCE</scope>
    <source>
        <strain evidence="1">ATCC 28755</strain>
    </source>
</reference>
<dbReference type="Proteomes" id="UP000790377">
    <property type="component" value="Unassembled WGS sequence"/>
</dbReference>
<evidence type="ECO:0000313" key="2">
    <source>
        <dbReference type="Proteomes" id="UP000790377"/>
    </source>
</evidence>
<proteinExistence type="predicted"/>
<gene>
    <name evidence="1" type="ORF">BJ138DRAFT_1083999</name>
</gene>
<keyword evidence="2" id="KW-1185">Reference proteome</keyword>
<name>A0ACB8AG48_9AGAM</name>
<evidence type="ECO:0000313" key="1">
    <source>
        <dbReference type="EMBL" id="KAH7912217.1"/>
    </source>
</evidence>
<dbReference type="EMBL" id="MU267656">
    <property type="protein sequence ID" value="KAH7912217.1"/>
    <property type="molecule type" value="Genomic_DNA"/>
</dbReference>
<organism evidence="1 2">
    <name type="scientific">Hygrophoropsis aurantiaca</name>
    <dbReference type="NCBI Taxonomy" id="72124"/>
    <lineage>
        <taxon>Eukaryota</taxon>
        <taxon>Fungi</taxon>
        <taxon>Dikarya</taxon>
        <taxon>Basidiomycota</taxon>
        <taxon>Agaricomycotina</taxon>
        <taxon>Agaricomycetes</taxon>
        <taxon>Agaricomycetidae</taxon>
        <taxon>Boletales</taxon>
        <taxon>Coniophorineae</taxon>
        <taxon>Hygrophoropsidaceae</taxon>
        <taxon>Hygrophoropsis</taxon>
    </lineage>
</organism>
<sequence length="477" mass="54171">MSRILANWHQHIPSFRTILSISATLRIALIVYSEWHDARSTVKYTDIDYRVFSDAARFILHPTTEPDNTAKGPLVHALGWKIGDPYTRDTYRYTPLLALFLLPNEWVHPSFGKYLFATCDLLNGVLIYRLLVSTVLPSAPRFMRINSSEQKPSENETEHTVRSLNVAKVSPDSAKLSRASLLAATYLLNPLVFAISTRGSSESLLATLVLLTLTLALDSRWDTAALLLGISAHWKIYPVIYGLGCLGVISAQANHNSGWGWSYLKVLVNLRTIRFALFSAGTFIMLGAACYPVWGYPFLYEAYLYHLDRLDHRHNFSPYFYLIYLTYPTSANPDYNVPQSLWERLIRSPLTSLIPQLTLSLGTGLLFGRKARDLPFTWFVQTYTFVLFNRVCTSQYFLWYLLFAPLLAPHVRLSWRALLACIVVWAGTQGLWLAEAYRLEFLGENVFLSLWARSLLYVAGHTWVLGKIMDGYGEGAN</sequence>
<protein>
    <submittedName>
        <fullName evidence="1">Glycosyltransferase family 50 protein</fullName>
    </submittedName>
</protein>
<accession>A0ACB8AG48</accession>
<comment type="caution">
    <text evidence="1">The sequence shown here is derived from an EMBL/GenBank/DDBJ whole genome shotgun (WGS) entry which is preliminary data.</text>
</comment>